<dbReference type="EMBL" id="JH597773">
    <property type="protein sequence ID" value="EHQ07508.1"/>
    <property type="molecule type" value="Genomic_DNA"/>
</dbReference>
<keyword evidence="2" id="KW-1185">Reference proteome</keyword>
<accession>H2CD32</accession>
<gene>
    <name evidence="1" type="ORF">Lepil_2838</name>
</gene>
<sequence length="32" mass="3609">MTEAREVLYFLRLYFKGPPGQATSKANNCVGF</sequence>
<dbReference type="AlphaFoldDB" id="H2CD32"/>
<protein>
    <submittedName>
        <fullName evidence="1">Uncharacterized protein</fullName>
    </submittedName>
</protein>
<reference evidence="1 2" key="1">
    <citation type="submission" date="2011-10" db="EMBL/GenBank/DDBJ databases">
        <title>The Improved High-Quality Draft genome of Leptonema illini DSM 21528.</title>
        <authorList>
            <consortium name="US DOE Joint Genome Institute (JGI-PGF)"/>
            <person name="Lucas S."/>
            <person name="Copeland A."/>
            <person name="Lapidus A."/>
            <person name="Glavina del Rio T."/>
            <person name="Dalin E."/>
            <person name="Tice H."/>
            <person name="Bruce D."/>
            <person name="Goodwin L."/>
            <person name="Pitluck S."/>
            <person name="Peters L."/>
            <person name="Mikhailova N."/>
            <person name="Held B."/>
            <person name="Kyrpides N."/>
            <person name="Mavromatis K."/>
            <person name="Ivanova N."/>
            <person name="Markowitz V."/>
            <person name="Cheng J.-F."/>
            <person name="Hugenholtz P."/>
            <person name="Woyke T."/>
            <person name="Wu D."/>
            <person name="Gronow S."/>
            <person name="Wellnitz S."/>
            <person name="Brambilla E.-M."/>
            <person name="Klenk H.-P."/>
            <person name="Eisen J.A."/>
        </authorList>
    </citation>
    <scope>NUCLEOTIDE SEQUENCE [LARGE SCALE GENOMIC DNA]</scope>
    <source>
        <strain evidence="1 2">DSM 21528</strain>
    </source>
</reference>
<evidence type="ECO:0000313" key="2">
    <source>
        <dbReference type="Proteomes" id="UP000005737"/>
    </source>
</evidence>
<organism evidence="1 2">
    <name type="scientific">Leptonema illini DSM 21528</name>
    <dbReference type="NCBI Taxonomy" id="929563"/>
    <lineage>
        <taxon>Bacteria</taxon>
        <taxon>Pseudomonadati</taxon>
        <taxon>Spirochaetota</taxon>
        <taxon>Spirochaetia</taxon>
        <taxon>Leptospirales</taxon>
        <taxon>Leptospiraceae</taxon>
        <taxon>Leptonema</taxon>
    </lineage>
</organism>
<dbReference type="Proteomes" id="UP000005737">
    <property type="component" value="Unassembled WGS sequence"/>
</dbReference>
<evidence type="ECO:0000313" key="1">
    <source>
        <dbReference type="EMBL" id="EHQ07508.1"/>
    </source>
</evidence>
<dbReference type="HOGENOM" id="CLU_3390088_0_0_12"/>
<name>H2CD32_9LEPT</name>
<proteinExistence type="predicted"/>